<evidence type="ECO:0000256" key="5">
    <source>
        <dbReference type="ARBA" id="ARBA00022967"/>
    </source>
</evidence>
<dbReference type="InParanoid" id="Q8HIS2"/>
<geneLocation type="mitochondrion" evidence="11"/>
<dbReference type="FunFam" id="1.20.120.80:FF:000002">
    <property type="entry name" value="Cytochrome c oxidase subunit 3"/>
    <property type="match status" value="1"/>
</dbReference>
<comment type="similarity">
    <text evidence="2 8">Belongs to the cytochrome c oxidase subunit 3 family.</text>
</comment>
<comment type="function">
    <text evidence="8">Component of the cytochrome c oxidase, the last enzyme in the mitochondrial electron transport chain which drives oxidative phosphorylation. The respiratory chain contains 3 multisubunit complexes succinate dehydrogenase (complex II, CII), ubiquinol-cytochrome c oxidoreductase (cytochrome b-c1 complex, complex III, CIII) and cytochrome c oxidase (complex IV, CIV), that cooperate to transfer electrons derived from NADH and succinate to molecular oxygen, creating an electrochemical gradient over the inner membrane that drives transmembrane transport and the ATP synthase. Cytochrome c oxidase is the component of the respiratory chain that catalyzes the reduction of oxygen to water. Electrons originating from reduced cytochrome c in the intermembrane space (IMS) are transferred via the dinuclear copper A center (CU(A)) of subunit 2 and heme A of subunit 1 to the active site in subunit 1, a binuclear center (BNC) formed by heme A3 and copper B (CU(B)). The BNC reduces molecular oxygen to 2 water molecules using 4 electrons from cytochrome c in the IMS and 4 protons from the mitochondrial matrix.</text>
</comment>
<dbReference type="InterPro" id="IPR024791">
    <property type="entry name" value="Cyt_c/ubiquinol_Oxase_su3"/>
</dbReference>
<dbReference type="PROSITE" id="PS50253">
    <property type="entry name" value="COX3"/>
    <property type="match status" value="1"/>
</dbReference>
<dbReference type="InterPro" id="IPR013833">
    <property type="entry name" value="Cyt_c_oxidase_su3_a-hlx"/>
</dbReference>
<dbReference type="SUPFAM" id="SSF81452">
    <property type="entry name" value="Cytochrome c oxidase subunit III-like"/>
    <property type="match status" value="1"/>
</dbReference>
<dbReference type="GO" id="GO:0016491">
    <property type="term" value="F:oxidoreductase activity"/>
    <property type="evidence" value="ECO:0007669"/>
    <property type="project" value="UniProtKB-KW"/>
</dbReference>
<keyword evidence="4 8" id="KW-0812">Transmembrane</keyword>
<keyword evidence="5" id="KW-1278">Translocase</keyword>
<dbReference type="Gene3D" id="1.10.287.70">
    <property type="match status" value="1"/>
</dbReference>
<dbReference type="FunCoup" id="Q8HIS2">
    <property type="interactions" value="78"/>
</dbReference>
<keyword evidence="7 9" id="KW-0472">Membrane</keyword>
<feature type="transmembrane region" description="Helical" evidence="9">
    <location>
        <begin position="80"/>
        <end position="104"/>
    </location>
</feature>
<dbReference type="Gene3D" id="1.20.120.80">
    <property type="entry name" value="Cytochrome c oxidase, subunit III, four-helix bundle"/>
    <property type="match status" value="1"/>
</dbReference>
<dbReference type="PANTHER" id="PTHR11403:SF7">
    <property type="entry name" value="CYTOCHROME C OXIDASE SUBUNIT 3"/>
    <property type="match status" value="1"/>
</dbReference>
<dbReference type="InterPro" id="IPR035973">
    <property type="entry name" value="Cyt_c_oxidase_su3-like_sf"/>
</dbReference>
<feature type="domain" description="Heme-copper oxidase subunit III family profile" evidence="10">
    <location>
        <begin position="4"/>
        <end position="263"/>
    </location>
</feature>
<dbReference type="GO" id="GO:0016020">
    <property type="term" value="C:membrane"/>
    <property type="evidence" value="ECO:0007669"/>
    <property type="project" value="UniProtKB-SubCell"/>
</dbReference>
<dbReference type="InterPro" id="IPR033945">
    <property type="entry name" value="Cyt_c_oxase_su3_dom"/>
</dbReference>
<keyword evidence="6 9" id="KW-1133">Transmembrane helix</keyword>
<dbReference type="GeneID" id="805281"/>
<protein>
    <recommendedName>
        <fullName evidence="3 8">Cytochrome c oxidase subunit 3</fullName>
    </recommendedName>
</protein>
<feature type="transmembrane region" description="Helical" evidence="9">
    <location>
        <begin position="198"/>
        <end position="222"/>
    </location>
</feature>
<accession>Q8HIS2</accession>
<proteinExistence type="inferred from homology"/>
<evidence type="ECO:0000256" key="3">
    <source>
        <dbReference type="ARBA" id="ARBA00015944"/>
    </source>
</evidence>
<dbReference type="GO" id="GO:0005739">
    <property type="term" value="C:mitochondrion"/>
    <property type="evidence" value="ECO:0000318"/>
    <property type="project" value="GO_Central"/>
</dbReference>
<evidence type="ECO:0000313" key="11">
    <source>
        <dbReference type="EMBL" id="AAN28362.1"/>
    </source>
</evidence>
<gene>
    <name evidence="11" type="primary">cox3</name>
</gene>
<evidence type="ECO:0000256" key="4">
    <source>
        <dbReference type="ARBA" id="ARBA00022692"/>
    </source>
</evidence>
<reference evidence="11" key="2">
    <citation type="submission" date="2000-06" db="EMBL/GenBank/DDBJ databases">
        <authorList>
            <person name="Lang F.B."/>
            <person name="Bullerwell C."/>
        </authorList>
    </citation>
    <scope>NUCLEOTIDE SEQUENCE</scope>
    <source>
        <strain evidence="11">ATCC 50154</strain>
    </source>
</reference>
<dbReference type="AlphaFoldDB" id="Q8HIS2"/>
<dbReference type="EMBL" id="AF538053">
    <property type="protein sequence ID" value="AAN28362.1"/>
    <property type="molecule type" value="Genomic_DNA"/>
</dbReference>
<name>Q8HIS2_MONBE</name>
<dbReference type="Pfam" id="PF00510">
    <property type="entry name" value="COX3"/>
    <property type="match status" value="1"/>
</dbReference>
<evidence type="ECO:0000256" key="1">
    <source>
        <dbReference type="ARBA" id="ARBA00004141"/>
    </source>
</evidence>
<evidence type="ECO:0000256" key="2">
    <source>
        <dbReference type="ARBA" id="ARBA00010581"/>
    </source>
</evidence>
<reference evidence="11" key="1">
    <citation type="journal article" date="2000" name="Trends Biochem. Sci.">
        <title>A novel motif for identifying rps3 homologs in fungal mitochondrial genomes.</title>
        <authorList>
            <person name="Bullerwell C.E."/>
            <person name="Burger G."/>
            <person name="Lang B.F."/>
        </authorList>
    </citation>
    <scope>NUCLEOTIDE SEQUENCE</scope>
    <source>
        <strain evidence="11">ATCC 50154</strain>
    </source>
</reference>
<reference evidence="11" key="3">
    <citation type="journal article" date="2002" name="Curr. Biol.">
        <title>The closest unicellular relatives of animals.</title>
        <authorList>
            <person name="Lang B.F."/>
            <person name="O'Kelly C."/>
            <person name="Nerad T."/>
            <person name="Gray M.W."/>
            <person name="Burger G."/>
        </authorList>
    </citation>
    <scope>NUCLEOTIDE SEQUENCE</scope>
    <source>
        <strain evidence="11">ATCC 50154</strain>
    </source>
</reference>
<feature type="transmembrane region" description="Helical" evidence="9">
    <location>
        <begin position="16"/>
        <end position="35"/>
    </location>
</feature>
<evidence type="ECO:0000256" key="6">
    <source>
        <dbReference type="ARBA" id="ARBA00022989"/>
    </source>
</evidence>
<sequence length="263" mass="29911">MAKHYHPYHLVEPSPFPYMASFSALGLTVGAVMYFHSFKYGGTLLSISAILLTYVAYLWWRDIVREATFQGHHTIVVQKGLRLGMLLFIVSEVMFFFGFFWAFFHSSLGPEISIGAVWPPLGIQPIEAMGVPLLNTAILLTSGATVTWSHHSIIAGNRYNTILALILTVVLAFIFTILQGMEYDEATFTIADSVYGSVFYMLTGFHGFHVLVGTIFLTVCLFRIIRSHYTKNHHNGFEAAIWYWHFVDFVWLGLFVIVYWWGS</sequence>
<keyword evidence="11" id="KW-0560">Oxidoreductase</keyword>
<feature type="transmembrane region" description="Helical" evidence="9">
    <location>
        <begin position="42"/>
        <end position="60"/>
    </location>
</feature>
<feature type="transmembrane region" description="Helical" evidence="9">
    <location>
        <begin position="242"/>
        <end position="262"/>
    </location>
</feature>
<dbReference type="CDD" id="cd01665">
    <property type="entry name" value="Cyt_c_Oxidase_III"/>
    <property type="match status" value="1"/>
</dbReference>
<feature type="transmembrane region" description="Helical" evidence="9">
    <location>
        <begin position="159"/>
        <end position="178"/>
    </location>
</feature>
<evidence type="ECO:0000256" key="7">
    <source>
        <dbReference type="ARBA" id="ARBA00023136"/>
    </source>
</evidence>
<organism evidence="11">
    <name type="scientific">Monosiga brevicollis</name>
    <name type="common">Choanoflagellate</name>
    <dbReference type="NCBI Taxonomy" id="81824"/>
    <lineage>
        <taxon>Eukaryota</taxon>
        <taxon>Choanoflagellata</taxon>
        <taxon>Craspedida</taxon>
        <taxon>Salpingoecidae</taxon>
        <taxon>Monosiga</taxon>
    </lineage>
</organism>
<dbReference type="GO" id="GO:0004129">
    <property type="term" value="F:cytochrome-c oxidase activity"/>
    <property type="evidence" value="ECO:0007669"/>
    <property type="project" value="InterPro"/>
</dbReference>
<dbReference type="RefSeq" id="NP_696991.1">
    <property type="nucleotide sequence ID" value="NC_004309.1"/>
</dbReference>
<dbReference type="STRING" id="81824.Q8HIS2"/>
<dbReference type="GO" id="GO:0006123">
    <property type="term" value="P:mitochondrial electron transport, cytochrome c to oxygen"/>
    <property type="evidence" value="ECO:0000318"/>
    <property type="project" value="GO_Central"/>
</dbReference>
<evidence type="ECO:0000259" key="10">
    <source>
        <dbReference type="PROSITE" id="PS50253"/>
    </source>
</evidence>
<keyword evidence="8 11" id="KW-0496">Mitochondrion</keyword>
<evidence type="ECO:0000256" key="9">
    <source>
        <dbReference type="SAM" id="Phobius"/>
    </source>
</evidence>
<evidence type="ECO:0000256" key="8">
    <source>
        <dbReference type="RuleBase" id="RU003375"/>
    </source>
</evidence>
<dbReference type="InterPro" id="IPR000298">
    <property type="entry name" value="Cyt_c_oxidase-like_su3"/>
</dbReference>
<dbReference type="PANTHER" id="PTHR11403">
    <property type="entry name" value="CYTOCHROME C OXIDASE SUBUNIT III"/>
    <property type="match status" value="1"/>
</dbReference>
<comment type="subcellular location">
    <subcellularLocation>
        <location evidence="1">Membrane</location>
        <topology evidence="1">Multi-pass membrane protein</topology>
    </subcellularLocation>
</comment>